<name>A0ABR8Y3Z1_9BACT</name>
<evidence type="ECO:0000313" key="2">
    <source>
        <dbReference type="Proteomes" id="UP000620874"/>
    </source>
</evidence>
<dbReference type="EMBL" id="JACSPP010000001">
    <property type="protein sequence ID" value="MBD8038926.1"/>
    <property type="molecule type" value="Genomic_DNA"/>
</dbReference>
<dbReference type="Proteomes" id="UP000620874">
    <property type="component" value="Unassembled WGS sequence"/>
</dbReference>
<organism evidence="1 2">
    <name type="scientific">Phocaeicola intestinalis</name>
    <dbReference type="NCBI Taxonomy" id="2762212"/>
    <lineage>
        <taxon>Bacteria</taxon>
        <taxon>Pseudomonadati</taxon>
        <taxon>Bacteroidota</taxon>
        <taxon>Bacteroidia</taxon>
        <taxon>Bacteroidales</taxon>
        <taxon>Bacteroidaceae</taxon>
        <taxon>Phocaeicola</taxon>
    </lineage>
</organism>
<reference evidence="1 2" key="1">
    <citation type="submission" date="2020-08" db="EMBL/GenBank/DDBJ databases">
        <title>A Genomic Blueprint of the Chicken Gut Microbiome.</title>
        <authorList>
            <person name="Gilroy R."/>
            <person name="Ravi A."/>
            <person name="Getino M."/>
            <person name="Pursley I."/>
            <person name="Horton D.L."/>
            <person name="Alikhan N.-F."/>
            <person name="Baker D."/>
            <person name="Gharbi K."/>
            <person name="Hall N."/>
            <person name="Watson M."/>
            <person name="Adriaenssens E.M."/>
            <person name="Foster-Nyarko E."/>
            <person name="Jarju S."/>
            <person name="Secka A."/>
            <person name="Antonio M."/>
            <person name="Oren A."/>
            <person name="Chaudhuri R."/>
            <person name="La Ragione R.M."/>
            <person name="Hildebrand F."/>
            <person name="Pallen M.J."/>
        </authorList>
    </citation>
    <scope>NUCLEOTIDE SEQUENCE [LARGE SCALE GENOMIC DNA]</scope>
    <source>
        <strain evidence="1 2">Sa1CVN1</strain>
    </source>
</reference>
<evidence type="ECO:0000313" key="1">
    <source>
        <dbReference type="EMBL" id="MBD8038926.1"/>
    </source>
</evidence>
<dbReference type="RefSeq" id="WP_191762702.1">
    <property type="nucleotide sequence ID" value="NZ_JACSPP010000001.1"/>
</dbReference>
<gene>
    <name evidence="1" type="ORF">H9625_00410</name>
</gene>
<accession>A0ABR8Y3Z1</accession>
<sequence length="53" mass="5281">MGKLTEGLKIAAYVAEIVMASAVVIELVGKCGGKVKTKAASVETGAGEAAETE</sequence>
<comment type="caution">
    <text evidence="1">The sequence shown here is derived from an EMBL/GenBank/DDBJ whole genome shotgun (WGS) entry which is preliminary data.</text>
</comment>
<protein>
    <submittedName>
        <fullName evidence="1">Uncharacterized protein</fullName>
    </submittedName>
</protein>
<proteinExistence type="predicted"/>
<keyword evidence="2" id="KW-1185">Reference proteome</keyword>